<dbReference type="GO" id="GO:0032993">
    <property type="term" value="C:protein-DNA complex"/>
    <property type="evidence" value="ECO:0007669"/>
    <property type="project" value="TreeGrafter"/>
</dbReference>
<reference evidence="6 8" key="1">
    <citation type="submission" date="2019-07" db="EMBL/GenBank/DDBJ databases">
        <title>R&amp;d 2014.</title>
        <authorList>
            <person name="Klenk H.-P."/>
        </authorList>
    </citation>
    <scope>NUCLEOTIDE SEQUENCE [LARGE SCALE GENOMIC DNA]</scope>
    <source>
        <strain evidence="6 8">DSM 43194</strain>
    </source>
</reference>
<dbReference type="InterPro" id="IPR036390">
    <property type="entry name" value="WH_DNA-bd_sf"/>
</dbReference>
<dbReference type="Gene3D" id="1.10.10.10">
    <property type="entry name" value="Winged helix-like DNA-binding domain superfamily/Winged helix DNA-binding domain"/>
    <property type="match status" value="1"/>
</dbReference>
<evidence type="ECO:0000256" key="4">
    <source>
        <dbReference type="ARBA" id="ARBA00023163"/>
    </source>
</evidence>
<name>A0A660C8P9_9PSEU</name>
<dbReference type="EMBL" id="VLJV01000001">
    <property type="protein sequence ID" value="TWH18193.1"/>
    <property type="molecule type" value="Genomic_DNA"/>
</dbReference>
<evidence type="ECO:0000313" key="8">
    <source>
        <dbReference type="Proteomes" id="UP000317303"/>
    </source>
</evidence>
<keyword evidence="3 6" id="KW-0238">DNA-binding</keyword>
<sequence>MFRTERLHALHAVDRHGSLAAAAEALHLTPSAVSQQLSKLERDAGAPLLVPHGRSVKLTPAGRLLADAADTVLGELALARTRLDALSGDITGPMRVGSIPTGVYTFVTRALTSLAGRHPGIEPAVVEAEPERSLPMLVNGQLDVAVVESWDNLPLTRPPHTHWRALRDDTARVMLPADDPRADRPTISAADLDRDRWVSWTAGSRANAWLCHTLRERGIEPDIRHYVTGYATVFSLVEGLGALALLPSLALVVASGHDVRAVELDAPAPRRTLYAVTAEQHPRPALEACLDALADAAHLGDA</sequence>
<dbReference type="InterPro" id="IPR000847">
    <property type="entry name" value="LysR_HTH_N"/>
</dbReference>
<comment type="similarity">
    <text evidence="1">Belongs to the LysR transcriptional regulatory family.</text>
</comment>
<dbReference type="InterPro" id="IPR036388">
    <property type="entry name" value="WH-like_DNA-bd_sf"/>
</dbReference>
<dbReference type="PANTHER" id="PTHR30346">
    <property type="entry name" value="TRANSCRIPTIONAL DUAL REGULATOR HCAR-RELATED"/>
    <property type="match status" value="1"/>
</dbReference>
<evidence type="ECO:0000259" key="5">
    <source>
        <dbReference type="PROSITE" id="PS50931"/>
    </source>
</evidence>
<dbReference type="SUPFAM" id="SSF53850">
    <property type="entry name" value="Periplasmic binding protein-like II"/>
    <property type="match status" value="1"/>
</dbReference>
<evidence type="ECO:0000256" key="3">
    <source>
        <dbReference type="ARBA" id="ARBA00023125"/>
    </source>
</evidence>
<comment type="caution">
    <text evidence="6">The sequence shown here is derived from an EMBL/GenBank/DDBJ whole genome shotgun (WGS) entry which is preliminary data.</text>
</comment>
<dbReference type="InterPro" id="IPR005119">
    <property type="entry name" value="LysR_subst-bd"/>
</dbReference>
<organism evidence="6 8">
    <name type="scientific">Prauserella rugosa</name>
    <dbReference type="NCBI Taxonomy" id="43354"/>
    <lineage>
        <taxon>Bacteria</taxon>
        <taxon>Bacillati</taxon>
        <taxon>Actinomycetota</taxon>
        <taxon>Actinomycetes</taxon>
        <taxon>Pseudonocardiales</taxon>
        <taxon>Pseudonocardiaceae</taxon>
        <taxon>Prauserella</taxon>
    </lineage>
</organism>
<dbReference type="Pfam" id="PF00126">
    <property type="entry name" value="HTH_1"/>
    <property type="match status" value="1"/>
</dbReference>
<evidence type="ECO:0000313" key="6">
    <source>
        <dbReference type="EMBL" id="TWH18193.1"/>
    </source>
</evidence>
<keyword evidence="2" id="KW-0805">Transcription regulation</keyword>
<dbReference type="Proteomes" id="UP000317303">
    <property type="component" value="Unassembled WGS sequence"/>
</dbReference>
<keyword evidence="8" id="KW-1185">Reference proteome</keyword>
<keyword evidence="4" id="KW-0804">Transcription</keyword>
<dbReference type="SUPFAM" id="SSF46785">
    <property type="entry name" value="Winged helix' DNA-binding domain"/>
    <property type="match status" value="1"/>
</dbReference>
<proteinExistence type="inferred from homology"/>
<evidence type="ECO:0000313" key="7">
    <source>
        <dbReference type="EMBL" id="TWH23011.1"/>
    </source>
</evidence>
<accession>A0A660C8P9</accession>
<evidence type="ECO:0000256" key="2">
    <source>
        <dbReference type="ARBA" id="ARBA00023015"/>
    </source>
</evidence>
<dbReference type="RefSeq" id="WP_030534279.1">
    <property type="nucleotide sequence ID" value="NZ_JOIJ01000028.1"/>
</dbReference>
<dbReference type="AlphaFoldDB" id="A0A660C8P9"/>
<protein>
    <submittedName>
        <fullName evidence="6">DNA-binding transcriptional LysR family regulator</fullName>
    </submittedName>
</protein>
<dbReference type="PANTHER" id="PTHR30346:SF29">
    <property type="entry name" value="LYSR SUBSTRATE-BINDING"/>
    <property type="match status" value="1"/>
</dbReference>
<dbReference type="PROSITE" id="PS50931">
    <property type="entry name" value="HTH_LYSR"/>
    <property type="match status" value="1"/>
</dbReference>
<evidence type="ECO:0000256" key="1">
    <source>
        <dbReference type="ARBA" id="ARBA00009437"/>
    </source>
</evidence>
<dbReference type="GO" id="GO:0003677">
    <property type="term" value="F:DNA binding"/>
    <property type="evidence" value="ECO:0007669"/>
    <property type="project" value="UniProtKB-KW"/>
</dbReference>
<dbReference type="EMBL" id="VLJV01000001">
    <property type="protein sequence ID" value="TWH23011.1"/>
    <property type="molecule type" value="Genomic_DNA"/>
</dbReference>
<dbReference type="Gene3D" id="3.40.190.10">
    <property type="entry name" value="Periplasmic binding protein-like II"/>
    <property type="match status" value="2"/>
</dbReference>
<feature type="domain" description="HTH lysR-type" evidence="5">
    <location>
        <begin position="2"/>
        <end position="59"/>
    </location>
</feature>
<gene>
    <name evidence="6" type="ORF">JD82_00007</name>
    <name evidence="7" type="ORF">JD82_04903</name>
</gene>
<dbReference type="Pfam" id="PF03466">
    <property type="entry name" value="LysR_substrate"/>
    <property type="match status" value="1"/>
</dbReference>
<dbReference type="GO" id="GO:0003700">
    <property type="term" value="F:DNA-binding transcription factor activity"/>
    <property type="evidence" value="ECO:0007669"/>
    <property type="project" value="InterPro"/>
</dbReference>